<evidence type="ECO:0000313" key="1">
    <source>
        <dbReference type="EMBL" id="JAH84257.1"/>
    </source>
</evidence>
<sequence>MLPCGDVSLPASWKSCK</sequence>
<dbReference type="AlphaFoldDB" id="A0A0E9W1N4"/>
<reference evidence="1" key="2">
    <citation type="journal article" date="2015" name="Fish Shellfish Immunol.">
        <title>Early steps in the European eel (Anguilla anguilla)-Vibrio vulnificus interaction in the gills: Role of the RtxA13 toxin.</title>
        <authorList>
            <person name="Callol A."/>
            <person name="Pajuelo D."/>
            <person name="Ebbesson L."/>
            <person name="Teles M."/>
            <person name="MacKenzie S."/>
            <person name="Amaro C."/>
        </authorList>
    </citation>
    <scope>NUCLEOTIDE SEQUENCE</scope>
</reference>
<accession>A0A0E9W1N4</accession>
<name>A0A0E9W1N4_ANGAN</name>
<reference evidence="1" key="1">
    <citation type="submission" date="2014-11" db="EMBL/GenBank/DDBJ databases">
        <authorList>
            <person name="Amaro Gonzalez C."/>
        </authorList>
    </citation>
    <scope>NUCLEOTIDE SEQUENCE</scope>
</reference>
<organism evidence="1">
    <name type="scientific">Anguilla anguilla</name>
    <name type="common">European freshwater eel</name>
    <name type="synonym">Muraena anguilla</name>
    <dbReference type="NCBI Taxonomy" id="7936"/>
    <lineage>
        <taxon>Eukaryota</taxon>
        <taxon>Metazoa</taxon>
        <taxon>Chordata</taxon>
        <taxon>Craniata</taxon>
        <taxon>Vertebrata</taxon>
        <taxon>Euteleostomi</taxon>
        <taxon>Actinopterygii</taxon>
        <taxon>Neopterygii</taxon>
        <taxon>Teleostei</taxon>
        <taxon>Anguilliformes</taxon>
        <taxon>Anguillidae</taxon>
        <taxon>Anguilla</taxon>
    </lineage>
</organism>
<protein>
    <submittedName>
        <fullName evidence="1">Uncharacterized protein</fullName>
    </submittedName>
</protein>
<dbReference type="EMBL" id="GBXM01024320">
    <property type="protein sequence ID" value="JAH84257.1"/>
    <property type="molecule type" value="Transcribed_RNA"/>
</dbReference>
<proteinExistence type="predicted"/>